<accession>A0A2J6Q0P7</accession>
<proteinExistence type="predicted"/>
<feature type="compositionally biased region" description="Polar residues" evidence="1">
    <location>
        <begin position="52"/>
        <end position="64"/>
    </location>
</feature>
<evidence type="ECO:0000313" key="2">
    <source>
        <dbReference type="EMBL" id="PMD19869.1"/>
    </source>
</evidence>
<dbReference type="AlphaFoldDB" id="A0A2J6Q0P7"/>
<name>A0A2J6Q0P7_9HELO</name>
<keyword evidence="3" id="KW-1185">Reference proteome</keyword>
<gene>
    <name evidence="2" type="ORF">NA56DRAFT_705100</name>
</gene>
<evidence type="ECO:0000256" key="1">
    <source>
        <dbReference type="SAM" id="MobiDB-lite"/>
    </source>
</evidence>
<evidence type="ECO:0000313" key="3">
    <source>
        <dbReference type="Proteomes" id="UP000235672"/>
    </source>
</evidence>
<feature type="region of interest" description="Disordered" evidence="1">
    <location>
        <begin position="52"/>
        <end position="72"/>
    </location>
</feature>
<organism evidence="2 3">
    <name type="scientific">Hyaloscypha hepaticicola</name>
    <dbReference type="NCBI Taxonomy" id="2082293"/>
    <lineage>
        <taxon>Eukaryota</taxon>
        <taxon>Fungi</taxon>
        <taxon>Dikarya</taxon>
        <taxon>Ascomycota</taxon>
        <taxon>Pezizomycotina</taxon>
        <taxon>Leotiomycetes</taxon>
        <taxon>Helotiales</taxon>
        <taxon>Hyaloscyphaceae</taxon>
        <taxon>Hyaloscypha</taxon>
    </lineage>
</organism>
<dbReference type="Proteomes" id="UP000235672">
    <property type="component" value="Unassembled WGS sequence"/>
</dbReference>
<dbReference type="EMBL" id="KZ613487">
    <property type="protein sequence ID" value="PMD19869.1"/>
    <property type="molecule type" value="Genomic_DNA"/>
</dbReference>
<protein>
    <submittedName>
        <fullName evidence="2">Uncharacterized protein</fullName>
    </submittedName>
</protein>
<reference evidence="2 3" key="1">
    <citation type="submission" date="2016-05" db="EMBL/GenBank/DDBJ databases">
        <title>A degradative enzymes factory behind the ericoid mycorrhizal symbiosis.</title>
        <authorList>
            <consortium name="DOE Joint Genome Institute"/>
            <person name="Martino E."/>
            <person name="Morin E."/>
            <person name="Grelet G."/>
            <person name="Kuo A."/>
            <person name="Kohler A."/>
            <person name="Daghino S."/>
            <person name="Barry K."/>
            <person name="Choi C."/>
            <person name="Cichocki N."/>
            <person name="Clum A."/>
            <person name="Copeland A."/>
            <person name="Hainaut M."/>
            <person name="Haridas S."/>
            <person name="Labutti K."/>
            <person name="Lindquist E."/>
            <person name="Lipzen A."/>
            <person name="Khouja H.-R."/>
            <person name="Murat C."/>
            <person name="Ohm R."/>
            <person name="Olson A."/>
            <person name="Spatafora J."/>
            <person name="Veneault-Fourrey C."/>
            <person name="Henrissat B."/>
            <person name="Grigoriev I."/>
            <person name="Martin F."/>
            <person name="Perotto S."/>
        </authorList>
    </citation>
    <scope>NUCLEOTIDE SEQUENCE [LARGE SCALE GENOMIC DNA]</scope>
    <source>
        <strain evidence="2 3">UAMH 7357</strain>
    </source>
</reference>
<sequence>MAGELHTYKTGHQNIGPGRKHAVLSRAIALLGMCSLNPKPCVSTIYQALTPRPSSTTHELSSPRSPGPSIPEGGFPPLGCTFSFLLTIHTNGNIFHIFYLEDEISASAGMRCSPSRPNTSSPLHQYSIENRVHCVPKRRRQAYFVSLPSRANHPNR</sequence>